<evidence type="ECO:0000259" key="1">
    <source>
        <dbReference type="PROSITE" id="PS51186"/>
    </source>
</evidence>
<evidence type="ECO:0000313" key="2">
    <source>
        <dbReference type="EMBL" id="ARI75884.1"/>
    </source>
</evidence>
<dbReference type="Pfam" id="PF00583">
    <property type="entry name" value="Acetyltransf_1"/>
    <property type="match status" value="1"/>
</dbReference>
<dbReference type="GO" id="GO:0016747">
    <property type="term" value="F:acyltransferase activity, transferring groups other than amino-acyl groups"/>
    <property type="evidence" value="ECO:0007669"/>
    <property type="project" value="InterPro"/>
</dbReference>
<proteinExistence type="predicted"/>
<sequence>MRSTQGGIVVLKKERLYEKVKFVEGENFVTVEDTHQLSSDEVLMLAEELVKDERIQKVDHLTILLEDSLAAQVGNRLENLQFKLRDQSVFVRCDLQQVEPEEAFVLKSLHEVSSEQFKNIWGKAMEGSLNAASYLDMDEQMKSVEKELGPSYKDSCCIAFEQGKPIGVVMPHIEPGTEGEGRIFYFGLIPEERGKGKSSALYRQGLFLLKKKFGAFYSIGATSVKNVPMQKVFENNQCTIIDRVKVYSRKIGGK</sequence>
<organism evidence="2 3">
    <name type="scientific">Halobacillus mangrovi</name>
    <dbReference type="NCBI Taxonomy" id="402384"/>
    <lineage>
        <taxon>Bacteria</taxon>
        <taxon>Bacillati</taxon>
        <taxon>Bacillota</taxon>
        <taxon>Bacilli</taxon>
        <taxon>Bacillales</taxon>
        <taxon>Bacillaceae</taxon>
        <taxon>Halobacillus</taxon>
    </lineage>
</organism>
<dbReference type="SUPFAM" id="SSF55729">
    <property type="entry name" value="Acyl-CoA N-acyltransferases (Nat)"/>
    <property type="match status" value="1"/>
</dbReference>
<dbReference type="CDD" id="cd04301">
    <property type="entry name" value="NAT_SF"/>
    <property type="match status" value="1"/>
</dbReference>
<name>A0A1W5ZRG3_9BACI</name>
<protein>
    <recommendedName>
        <fullName evidence="1">N-acetyltransferase domain-containing protein</fullName>
    </recommendedName>
</protein>
<dbReference type="STRING" id="402384.HM131_03150"/>
<dbReference type="EMBL" id="CP020772">
    <property type="protein sequence ID" value="ARI75884.1"/>
    <property type="molecule type" value="Genomic_DNA"/>
</dbReference>
<reference evidence="2 3" key="1">
    <citation type="submission" date="2017-04" db="EMBL/GenBank/DDBJ databases">
        <title>The whole genome sequencing and assembly of Halobacillus mangrovi strain.</title>
        <authorList>
            <person name="Lee S.-J."/>
            <person name="Park M.-K."/>
            <person name="Kim J.-Y."/>
            <person name="Lee Y.-J."/>
            <person name="Yi H."/>
            <person name="Bahn Y.-S."/>
            <person name="Kim J.F."/>
            <person name="Lee D.-W."/>
        </authorList>
    </citation>
    <scope>NUCLEOTIDE SEQUENCE [LARGE SCALE GENOMIC DNA]</scope>
    <source>
        <strain evidence="2 3">KTB 131</strain>
    </source>
</reference>
<accession>A0A1W5ZRG3</accession>
<dbReference type="AlphaFoldDB" id="A0A1W5ZRG3"/>
<feature type="domain" description="N-acetyltransferase" evidence="1">
    <location>
        <begin position="104"/>
        <end position="254"/>
    </location>
</feature>
<dbReference type="OrthoDB" id="511027at2"/>
<dbReference type="Gene3D" id="3.40.630.30">
    <property type="match status" value="1"/>
</dbReference>
<dbReference type="PROSITE" id="PS51186">
    <property type="entry name" value="GNAT"/>
    <property type="match status" value="1"/>
</dbReference>
<keyword evidence="3" id="KW-1185">Reference proteome</keyword>
<dbReference type="Proteomes" id="UP000192527">
    <property type="component" value="Chromosome"/>
</dbReference>
<evidence type="ECO:0000313" key="3">
    <source>
        <dbReference type="Proteomes" id="UP000192527"/>
    </source>
</evidence>
<dbReference type="InterPro" id="IPR000182">
    <property type="entry name" value="GNAT_dom"/>
</dbReference>
<gene>
    <name evidence="2" type="ORF">HM131_03150</name>
</gene>
<dbReference type="KEGG" id="hmn:HM131_03150"/>
<dbReference type="InterPro" id="IPR016181">
    <property type="entry name" value="Acyl_CoA_acyltransferase"/>
</dbReference>